<dbReference type="GO" id="GO:0005789">
    <property type="term" value="C:endoplasmic reticulum membrane"/>
    <property type="evidence" value="ECO:0007669"/>
    <property type="project" value="UniProtKB-SubCell"/>
</dbReference>
<evidence type="ECO:0000256" key="14">
    <source>
        <dbReference type="ARBA" id="ARBA00078796"/>
    </source>
</evidence>
<evidence type="ECO:0000259" key="17">
    <source>
        <dbReference type="Pfam" id="PF04389"/>
    </source>
</evidence>
<evidence type="ECO:0000259" key="19">
    <source>
        <dbReference type="Pfam" id="PF22249"/>
    </source>
</evidence>
<feature type="transmembrane region" description="Helical" evidence="16">
    <location>
        <begin position="485"/>
        <end position="503"/>
    </location>
</feature>
<keyword evidence="8" id="KW-0256">Endoplasmic reticulum</keyword>
<proteinExistence type="inferred from homology"/>
<dbReference type="FunFam" id="3.40.630.10:FF:000008">
    <property type="entry name" value="Endoplasmic reticulum metallopeptidase 1"/>
    <property type="match status" value="1"/>
</dbReference>
<dbReference type="MEROPS" id="M28.018"/>
<feature type="transmembrane region" description="Helical" evidence="16">
    <location>
        <begin position="444"/>
        <end position="473"/>
    </location>
</feature>
<sequence>MNGVGVRKRGVADDGFDQDRRTGGQRVSTTTAGDEKDKNRWTAEDAASQGNMLGWLQWLILGAYIGTVIYLIQTVSQQLPRPWPSSEHGDLRDMSKFSEDRAMQHLLVLTSFRPRTVGTDGNDKFAANYFYKEAQAIKKKAAQLHDIDIDHQIVSGSFRLAFLGGFNSVYRNVHNILVRVSPRNVETNRTLLVNCHFDAAIGVDGASDDLSQCVIMLDTLAVLARRGALPGRILFLFNGAEESILQASHGFVTQHPWAKEVTAFVNLEAAGSGGRDVLFQTGPKHPWLVRAYARVPYPCGNSVGEEIFQSGAIPSDTDFRIFRDHGHIPGVDIAFVENGYVYHTHYDQVDQIYPGTLQRAGENLLALLYGMVTSAEFQDLENCKDCATDSAVYFDFIGLAFIMYSHTSGIIANYFFAIAATFIILLEMLYQFKNCPVYLSRKDAVSAMIFSFLLVLCSIIVPVSMTALLAYLLSMVAPMSWFSRTYLTFFLYALPTIAVSFALHWVASHTRLMMRIPVQMRESIVYHAVGLIWIVLLVGTTLKGLNSAFLPMLFVAAPIPVRFIWLTLQPLTRHDLVAFLTTHMTSYSISSIFALYQLISVVKVFLPMFGRTGSEVNPDVLLAVIVSSGVMSILSYYTSLIHVTKRQTVLRISQLCALLTLITVLTVSLTSMGFPYSSPPDRIAPKRMIVQHLHREEFNLKNEQIIHENALWIVPLDFTGLQPVPLADIISLTGATKPDCDSKLYCGLPFIYPVMNMLKQHLVVPIKDEPRLPHHPLLKKTDDQVLVSDDQSLVQTRRLTFVTQLVDHSNIHMSPAEGCELRGWNLTQAEPMQGPTWHNRTTYFVFLVSGYDAKGPMYEKTFHVDISCPKTASRATDPVADDRLEILTITVINHFLTMTSPVLDKITQQLPSWLAPITWLNSIQTYSF</sequence>
<dbReference type="InterPro" id="IPR048024">
    <property type="entry name" value="Fxna-like_M28_dom"/>
</dbReference>
<dbReference type="STRING" id="947166.A0A1D1VG91"/>
<evidence type="ECO:0000256" key="10">
    <source>
        <dbReference type="ARBA" id="ARBA00022989"/>
    </source>
</evidence>
<dbReference type="AlphaFoldDB" id="A0A1D1VG91"/>
<keyword evidence="10 16" id="KW-1133">Transmembrane helix</keyword>
<feature type="transmembrane region" description="Helical" evidence="16">
    <location>
        <begin position="589"/>
        <end position="609"/>
    </location>
</feature>
<feature type="transmembrane region" description="Helical" evidence="16">
    <location>
        <begin position="548"/>
        <end position="568"/>
    </location>
</feature>
<evidence type="ECO:0000256" key="4">
    <source>
        <dbReference type="ARBA" id="ARBA00022670"/>
    </source>
</evidence>
<dbReference type="SUPFAM" id="SSF53187">
    <property type="entry name" value="Zn-dependent exopeptidases"/>
    <property type="match status" value="1"/>
</dbReference>
<dbReference type="InterPro" id="IPR007484">
    <property type="entry name" value="Peptidase_M28"/>
</dbReference>
<evidence type="ECO:0000259" key="18">
    <source>
        <dbReference type="Pfam" id="PF22248"/>
    </source>
</evidence>
<feature type="transmembrane region" description="Helical" evidence="16">
    <location>
        <begin position="524"/>
        <end position="542"/>
    </location>
</feature>
<evidence type="ECO:0000256" key="5">
    <source>
        <dbReference type="ARBA" id="ARBA00022692"/>
    </source>
</evidence>
<dbReference type="InterPro" id="IPR053973">
    <property type="entry name" value="ERMP1-like_C"/>
</dbReference>
<evidence type="ECO:0000256" key="6">
    <source>
        <dbReference type="ARBA" id="ARBA00022723"/>
    </source>
</evidence>
<evidence type="ECO:0000313" key="21">
    <source>
        <dbReference type="Proteomes" id="UP000186922"/>
    </source>
</evidence>
<protein>
    <recommendedName>
        <fullName evidence="14">FXNA-like protease</fullName>
    </recommendedName>
</protein>
<dbReference type="Proteomes" id="UP000186922">
    <property type="component" value="Unassembled WGS sequence"/>
</dbReference>
<dbReference type="GO" id="GO:0006508">
    <property type="term" value="P:proteolysis"/>
    <property type="evidence" value="ECO:0007669"/>
    <property type="project" value="UniProtKB-KW"/>
</dbReference>
<comment type="cofactor">
    <cofactor evidence="1">
        <name>Zn(2+)</name>
        <dbReference type="ChEBI" id="CHEBI:29105"/>
    </cofactor>
</comment>
<keyword evidence="4" id="KW-0645">Protease</keyword>
<comment type="caution">
    <text evidence="20">The sequence shown here is derived from an EMBL/GenBank/DDBJ whole genome shotgun (WGS) entry which is preliminary data.</text>
</comment>
<dbReference type="GO" id="GO:0008235">
    <property type="term" value="F:metalloexopeptidase activity"/>
    <property type="evidence" value="ECO:0007669"/>
    <property type="project" value="InterPro"/>
</dbReference>
<feature type="transmembrane region" description="Helical" evidence="16">
    <location>
        <begin position="55"/>
        <end position="72"/>
    </location>
</feature>
<evidence type="ECO:0000256" key="2">
    <source>
        <dbReference type="ARBA" id="ARBA00004477"/>
    </source>
</evidence>
<evidence type="ECO:0000256" key="11">
    <source>
        <dbReference type="ARBA" id="ARBA00023049"/>
    </source>
</evidence>
<feature type="domain" description="Endoplasmic reticulum metallopeptidase 1/1-A TM" evidence="19">
    <location>
        <begin position="448"/>
        <end position="664"/>
    </location>
</feature>
<dbReference type="CDD" id="cd03875">
    <property type="entry name" value="M28_Fxna_like"/>
    <property type="match status" value="1"/>
</dbReference>
<evidence type="ECO:0000256" key="13">
    <source>
        <dbReference type="ARBA" id="ARBA00023180"/>
    </source>
</evidence>
<feature type="transmembrane region" description="Helical" evidence="16">
    <location>
        <begin position="410"/>
        <end position="432"/>
    </location>
</feature>
<feature type="compositionally biased region" description="Basic and acidic residues" evidence="15">
    <location>
        <begin position="33"/>
        <end position="43"/>
    </location>
</feature>
<dbReference type="OrthoDB" id="76293at2759"/>
<keyword evidence="12 16" id="KW-0472">Membrane</keyword>
<keyword evidence="9" id="KW-0862">Zinc</keyword>
<feature type="transmembrane region" description="Helical" evidence="16">
    <location>
        <begin position="621"/>
        <end position="643"/>
    </location>
</feature>
<evidence type="ECO:0000256" key="8">
    <source>
        <dbReference type="ARBA" id="ARBA00022824"/>
    </source>
</evidence>
<dbReference type="Gene3D" id="3.40.630.10">
    <property type="entry name" value="Zn peptidases"/>
    <property type="match status" value="1"/>
</dbReference>
<comment type="subcellular location">
    <subcellularLocation>
        <location evidence="2">Endoplasmic reticulum membrane</location>
        <topology evidence="2">Multi-pass membrane protein</topology>
    </subcellularLocation>
</comment>
<feature type="transmembrane region" description="Helical" evidence="16">
    <location>
        <begin position="655"/>
        <end position="676"/>
    </location>
</feature>
<accession>A0A1D1VG91</accession>
<evidence type="ECO:0000256" key="9">
    <source>
        <dbReference type="ARBA" id="ARBA00022833"/>
    </source>
</evidence>
<dbReference type="InterPro" id="IPR053974">
    <property type="entry name" value="ERMP1_1-A_TM"/>
</dbReference>
<dbReference type="Pfam" id="PF22249">
    <property type="entry name" value="ERMP1-TM"/>
    <property type="match status" value="1"/>
</dbReference>
<evidence type="ECO:0000256" key="7">
    <source>
        <dbReference type="ARBA" id="ARBA00022801"/>
    </source>
</evidence>
<feature type="domain" description="Endoplasmic reticulum metallopeptidase 1-like C-terminal" evidence="18">
    <location>
        <begin position="684"/>
        <end position="926"/>
    </location>
</feature>
<dbReference type="Pfam" id="PF22248">
    <property type="entry name" value="ERMP1_C"/>
    <property type="match status" value="1"/>
</dbReference>
<comment type="similarity">
    <text evidence="3">Belongs to the peptidase M28 family.</text>
</comment>
<dbReference type="EMBL" id="BDGG01000005">
    <property type="protein sequence ID" value="GAU98777.1"/>
    <property type="molecule type" value="Genomic_DNA"/>
</dbReference>
<name>A0A1D1VG91_RAMVA</name>
<keyword evidence="21" id="KW-1185">Reference proteome</keyword>
<keyword evidence="6" id="KW-0479">Metal-binding</keyword>
<keyword evidence="7" id="KW-0378">Hydrolase</keyword>
<keyword evidence="11" id="KW-0482">Metalloprotease</keyword>
<evidence type="ECO:0000256" key="1">
    <source>
        <dbReference type="ARBA" id="ARBA00001947"/>
    </source>
</evidence>
<dbReference type="PANTHER" id="PTHR12147">
    <property type="entry name" value="METALLOPEPTIDASE M28 FAMILY MEMBER"/>
    <property type="match status" value="1"/>
</dbReference>
<organism evidence="20 21">
    <name type="scientific">Ramazzottius varieornatus</name>
    <name type="common">Water bear</name>
    <name type="synonym">Tardigrade</name>
    <dbReference type="NCBI Taxonomy" id="947166"/>
    <lineage>
        <taxon>Eukaryota</taxon>
        <taxon>Metazoa</taxon>
        <taxon>Ecdysozoa</taxon>
        <taxon>Tardigrada</taxon>
        <taxon>Eutardigrada</taxon>
        <taxon>Parachela</taxon>
        <taxon>Hypsibioidea</taxon>
        <taxon>Ramazzottiidae</taxon>
        <taxon>Ramazzottius</taxon>
    </lineage>
</organism>
<evidence type="ECO:0000256" key="3">
    <source>
        <dbReference type="ARBA" id="ARBA00010918"/>
    </source>
</evidence>
<evidence type="ECO:0000313" key="20">
    <source>
        <dbReference type="EMBL" id="GAU98777.1"/>
    </source>
</evidence>
<dbReference type="GO" id="GO:0046872">
    <property type="term" value="F:metal ion binding"/>
    <property type="evidence" value="ECO:0007669"/>
    <property type="project" value="UniProtKB-KW"/>
</dbReference>
<evidence type="ECO:0000256" key="16">
    <source>
        <dbReference type="SAM" id="Phobius"/>
    </source>
</evidence>
<dbReference type="Pfam" id="PF04389">
    <property type="entry name" value="Peptidase_M28"/>
    <property type="match status" value="1"/>
</dbReference>
<dbReference type="InterPro" id="IPR045175">
    <property type="entry name" value="M28_fam"/>
</dbReference>
<evidence type="ECO:0000256" key="15">
    <source>
        <dbReference type="SAM" id="MobiDB-lite"/>
    </source>
</evidence>
<dbReference type="PANTHER" id="PTHR12147:SF22">
    <property type="entry name" value="ENDOPLASMIC RETICULUM METALLOPEPTIDASE 1"/>
    <property type="match status" value="1"/>
</dbReference>
<reference evidence="20 21" key="1">
    <citation type="journal article" date="2016" name="Nat. Commun.">
        <title>Extremotolerant tardigrade genome and improved radiotolerance of human cultured cells by tardigrade-unique protein.</title>
        <authorList>
            <person name="Hashimoto T."/>
            <person name="Horikawa D.D."/>
            <person name="Saito Y."/>
            <person name="Kuwahara H."/>
            <person name="Kozuka-Hata H."/>
            <person name="Shin-I T."/>
            <person name="Minakuchi Y."/>
            <person name="Ohishi K."/>
            <person name="Motoyama A."/>
            <person name="Aizu T."/>
            <person name="Enomoto A."/>
            <person name="Kondo K."/>
            <person name="Tanaka S."/>
            <person name="Hara Y."/>
            <person name="Koshikawa S."/>
            <person name="Sagara H."/>
            <person name="Miura T."/>
            <person name="Yokobori S."/>
            <person name="Miyagawa K."/>
            <person name="Suzuki Y."/>
            <person name="Kubo T."/>
            <person name="Oyama M."/>
            <person name="Kohara Y."/>
            <person name="Fujiyama A."/>
            <person name="Arakawa K."/>
            <person name="Katayama T."/>
            <person name="Toyoda A."/>
            <person name="Kunieda T."/>
        </authorList>
    </citation>
    <scope>NUCLEOTIDE SEQUENCE [LARGE SCALE GENOMIC DNA]</scope>
    <source>
        <strain evidence="20 21">YOKOZUNA-1</strain>
    </source>
</reference>
<feature type="region of interest" description="Disordered" evidence="15">
    <location>
        <begin position="1"/>
        <end position="43"/>
    </location>
</feature>
<evidence type="ECO:0000256" key="12">
    <source>
        <dbReference type="ARBA" id="ARBA00023136"/>
    </source>
</evidence>
<keyword evidence="5 16" id="KW-0812">Transmembrane</keyword>
<feature type="domain" description="Peptidase M28" evidence="17">
    <location>
        <begin position="175"/>
        <end position="367"/>
    </location>
</feature>
<gene>
    <name evidence="20" type="primary">RvY_09877-1</name>
    <name evidence="20" type="synonym">RvY_09877.1</name>
    <name evidence="20" type="ORF">RvY_09877</name>
</gene>
<keyword evidence="13" id="KW-0325">Glycoprotein</keyword>